<feature type="coiled-coil region" evidence="5">
    <location>
        <begin position="223"/>
        <end position="250"/>
    </location>
</feature>
<accession>A0A9D2IJM1</accession>
<organism evidence="7 8">
    <name type="scientific">Candidatus Mediterraneibacter stercorigallinarum</name>
    <dbReference type="NCBI Taxonomy" id="2838686"/>
    <lineage>
        <taxon>Bacteria</taxon>
        <taxon>Bacillati</taxon>
        <taxon>Bacillota</taxon>
        <taxon>Clostridia</taxon>
        <taxon>Lachnospirales</taxon>
        <taxon>Lachnospiraceae</taxon>
        <taxon>Mediterraneibacter</taxon>
    </lineage>
</organism>
<evidence type="ECO:0000313" key="8">
    <source>
        <dbReference type="Proteomes" id="UP000824017"/>
    </source>
</evidence>
<dbReference type="GO" id="GO:0030001">
    <property type="term" value="P:metal ion transport"/>
    <property type="evidence" value="ECO:0007669"/>
    <property type="project" value="InterPro"/>
</dbReference>
<keyword evidence="3" id="KW-0732">Signal</keyword>
<dbReference type="AlphaFoldDB" id="A0A9D2IJM1"/>
<dbReference type="InterPro" id="IPR006128">
    <property type="entry name" value="Lipoprotein_PsaA-like"/>
</dbReference>
<keyword evidence="2 4" id="KW-0813">Transport</keyword>
<gene>
    <name evidence="7" type="ORF">H9817_02705</name>
</gene>
<evidence type="ECO:0000256" key="4">
    <source>
        <dbReference type="RuleBase" id="RU003512"/>
    </source>
</evidence>
<dbReference type="Proteomes" id="UP000824017">
    <property type="component" value="Unassembled WGS sequence"/>
</dbReference>
<evidence type="ECO:0000256" key="1">
    <source>
        <dbReference type="ARBA" id="ARBA00011028"/>
    </source>
</evidence>
<comment type="similarity">
    <text evidence="1 4">Belongs to the bacterial solute-binding protein 9 family.</text>
</comment>
<reference evidence="7" key="2">
    <citation type="submission" date="2021-04" db="EMBL/GenBank/DDBJ databases">
        <authorList>
            <person name="Gilroy R."/>
        </authorList>
    </citation>
    <scope>NUCLEOTIDE SEQUENCE</scope>
    <source>
        <strain evidence="7">ChiGjej1B1-13045</strain>
    </source>
</reference>
<reference evidence="7" key="1">
    <citation type="journal article" date="2021" name="PeerJ">
        <title>Extensive microbial diversity within the chicken gut microbiome revealed by metagenomics and culture.</title>
        <authorList>
            <person name="Gilroy R."/>
            <person name="Ravi A."/>
            <person name="Getino M."/>
            <person name="Pursley I."/>
            <person name="Horton D.L."/>
            <person name="Alikhan N.F."/>
            <person name="Baker D."/>
            <person name="Gharbi K."/>
            <person name="Hall N."/>
            <person name="Watson M."/>
            <person name="Adriaenssens E.M."/>
            <person name="Foster-Nyarko E."/>
            <person name="Jarju S."/>
            <person name="Secka A."/>
            <person name="Antonio M."/>
            <person name="Oren A."/>
            <person name="Chaudhuri R.R."/>
            <person name="La Ragione R."/>
            <person name="Hildebrand F."/>
            <person name="Pallen M.J."/>
        </authorList>
    </citation>
    <scope>NUCLEOTIDE SEQUENCE</scope>
    <source>
        <strain evidence="7">ChiGjej1B1-13045</strain>
    </source>
</reference>
<dbReference type="InterPro" id="IPR006127">
    <property type="entry name" value="ZnuA-like"/>
</dbReference>
<name>A0A9D2IJM1_9FIRM</name>
<feature type="compositionally biased region" description="Basic and acidic residues" evidence="6">
    <location>
        <begin position="176"/>
        <end position="191"/>
    </location>
</feature>
<evidence type="ECO:0000256" key="6">
    <source>
        <dbReference type="SAM" id="MobiDB-lite"/>
    </source>
</evidence>
<dbReference type="PRINTS" id="PR00690">
    <property type="entry name" value="ADHESNFAMILY"/>
</dbReference>
<evidence type="ECO:0000256" key="2">
    <source>
        <dbReference type="ARBA" id="ARBA00022448"/>
    </source>
</evidence>
<dbReference type="EMBL" id="DXCD01000071">
    <property type="protein sequence ID" value="HIZ12825.1"/>
    <property type="molecule type" value="Genomic_DNA"/>
</dbReference>
<dbReference type="PANTHER" id="PTHR42953">
    <property type="entry name" value="HIGH-AFFINITY ZINC UPTAKE SYSTEM PROTEIN ZNUA-RELATED"/>
    <property type="match status" value="1"/>
</dbReference>
<evidence type="ECO:0000313" key="7">
    <source>
        <dbReference type="EMBL" id="HIZ12825.1"/>
    </source>
</evidence>
<dbReference type="Gene3D" id="3.40.50.1980">
    <property type="entry name" value="Nitrogenase molybdenum iron protein domain"/>
    <property type="match status" value="2"/>
</dbReference>
<evidence type="ECO:0000256" key="5">
    <source>
        <dbReference type="SAM" id="Coils"/>
    </source>
</evidence>
<dbReference type="InterPro" id="IPR050492">
    <property type="entry name" value="Bact_metal-bind_prot9"/>
</dbReference>
<protein>
    <submittedName>
        <fullName evidence="7">Metal ABC transporter substrate-binding protein</fullName>
    </submittedName>
</protein>
<sequence>MRENKQRKISSKPALSVSWLISVMLISVLLLSGCSGQNGTAADKSAQGTAEEAGKISVVTTIFPPYDFVREIAGEQVELKMLLKPGEESHSYEPTPQDIIAIQESDVFIYTGGENDVWVEDILSSMPDSDCLTLKLVDCVDTVEEEHVEGMKESAGHTHEDPDSEAQADGEEPDEDHDHADESEEEAHSVHEIDEHVWTSPVNAALIVEQIKEVLIEADPSNRAAYEENAAAYEAELSELDREFREVTENAQGNLLIFGDRFPFRYFADEYGLDYYAAFPGCAGDTEPSAATMAFLIDKVKEENVPAVLKMELSNADIANAIAEATGTEVKVFYSCHNLSADDFENGETYLSMMQKNVETLKEVLNGWR</sequence>
<dbReference type="PROSITE" id="PS51257">
    <property type="entry name" value="PROKAR_LIPOPROTEIN"/>
    <property type="match status" value="1"/>
</dbReference>
<dbReference type="Pfam" id="PF01297">
    <property type="entry name" value="ZnuA"/>
    <property type="match status" value="1"/>
</dbReference>
<comment type="caution">
    <text evidence="7">The sequence shown here is derived from an EMBL/GenBank/DDBJ whole genome shotgun (WGS) entry which is preliminary data.</text>
</comment>
<dbReference type="GO" id="GO:0046872">
    <property type="term" value="F:metal ion binding"/>
    <property type="evidence" value="ECO:0007669"/>
    <property type="project" value="InterPro"/>
</dbReference>
<dbReference type="SUPFAM" id="SSF53807">
    <property type="entry name" value="Helical backbone' metal receptor"/>
    <property type="match status" value="1"/>
</dbReference>
<proteinExistence type="inferred from homology"/>
<dbReference type="PANTHER" id="PTHR42953:SF3">
    <property type="entry name" value="HIGH-AFFINITY ZINC UPTAKE SYSTEM PROTEIN ZNUA"/>
    <property type="match status" value="1"/>
</dbReference>
<keyword evidence="5" id="KW-0175">Coiled coil</keyword>
<feature type="region of interest" description="Disordered" evidence="6">
    <location>
        <begin position="146"/>
        <end position="191"/>
    </location>
</feature>
<feature type="compositionally biased region" description="Acidic residues" evidence="6">
    <location>
        <begin position="162"/>
        <end position="175"/>
    </location>
</feature>
<evidence type="ECO:0000256" key="3">
    <source>
        <dbReference type="ARBA" id="ARBA00022729"/>
    </source>
</evidence>
<dbReference type="GO" id="GO:0007155">
    <property type="term" value="P:cell adhesion"/>
    <property type="evidence" value="ECO:0007669"/>
    <property type="project" value="InterPro"/>
</dbReference>
<feature type="compositionally biased region" description="Basic and acidic residues" evidence="6">
    <location>
        <begin position="148"/>
        <end position="161"/>
    </location>
</feature>